<dbReference type="InterPro" id="IPR038696">
    <property type="entry name" value="IalB_sf"/>
</dbReference>
<gene>
    <name evidence="1" type="ORF">GA0061100_105177</name>
</gene>
<dbReference type="Gene3D" id="2.60.40.1880">
    <property type="entry name" value="Invasion associated locus B (IalB) protein"/>
    <property type="match status" value="1"/>
</dbReference>
<dbReference type="RefSeq" id="WP_075853989.1">
    <property type="nucleotide sequence ID" value="NZ_FMAC01000005.1"/>
</dbReference>
<dbReference type="Proteomes" id="UP000186228">
    <property type="component" value="Unassembled WGS sequence"/>
</dbReference>
<proteinExistence type="predicted"/>
<organism evidence="1 2">
    <name type="scientific">Rhizobium hainanense</name>
    <dbReference type="NCBI Taxonomy" id="52131"/>
    <lineage>
        <taxon>Bacteria</taxon>
        <taxon>Pseudomonadati</taxon>
        <taxon>Pseudomonadota</taxon>
        <taxon>Alphaproteobacteria</taxon>
        <taxon>Hyphomicrobiales</taxon>
        <taxon>Rhizobiaceae</taxon>
        <taxon>Rhizobium/Agrobacterium group</taxon>
        <taxon>Rhizobium</taxon>
    </lineage>
</organism>
<evidence type="ECO:0000313" key="2">
    <source>
        <dbReference type="Proteomes" id="UP000186228"/>
    </source>
</evidence>
<dbReference type="AlphaFoldDB" id="A0A1C3VAZ7"/>
<accession>A0A1C3VAZ7</accession>
<protein>
    <submittedName>
        <fullName evidence="1">Invasion protein IalB, involved in pathogenesis</fullName>
    </submittedName>
</protein>
<dbReference type="OrthoDB" id="8395239at2"/>
<evidence type="ECO:0000313" key="1">
    <source>
        <dbReference type="EMBL" id="SCB24923.1"/>
    </source>
</evidence>
<dbReference type="InterPro" id="IPR010642">
    <property type="entry name" value="Invasion_prot_B"/>
</dbReference>
<dbReference type="EMBL" id="FMAC01000005">
    <property type="protein sequence ID" value="SCB24923.1"/>
    <property type="molecule type" value="Genomic_DNA"/>
</dbReference>
<name>A0A1C3VAZ7_9HYPH</name>
<keyword evidence="2" id="KW-1185">Reference proteome</keyword>
<dbReference type="Pfam" id="PF06776">
    <property type="entry name" value="IalB"/>
    <property type="match status" value="1"/>
</dbReference>
<sequence>MVGRTTAAAANSGILQERYGDWTLTIVNRGTANHARPHYAISYTLYDLQTNTPVLSIELTPEGGSLRGLLALPLGLHLRSGRLPRGDEAALGLTQPFGAASSRGCPVELKLDAAMIASLRRRRSLRVMLAATDTGRDMGYVISLNGFAEALSRALSIVDPYAARTDIGSGLTLQ</sequence>
<reference evidence="2" key="1">
    <citation type="submission" date="2016-08" db="EMBL/GenBank/DDBJ databases">
        <authorList>
            <person name="Varghese N."/>
            <person name="Submissions Spin"/>
        </authorList>
    </citation>
    <scope>NUCLEOTIDE SEQUENCE [LARGE SCALE GENOMIC DNA]</scope>
    <source>
        <strain evidence="2">CCBAU 57015</strain>
    </source>
</reference>